<comment type="subunit">
    <text evidence="7">Homodimer.</text>
</comment>
<dbReference type="InterPro" id="IPR003607">
    <property type="entry name" value="HD/PDEase_dom"/>
</dbReference>
<evidence type="ECO:0000313" key="14">
    <source>
        <dbReference type="EMBL" id="KAB8349773.1"/>
    </source>
</evidence>
<evidence type="ECO:0000256" key="10">
    <source>
        <dbReference type="ARBA" id="ARBA00022801"/>
    </source>
</evidence>
<dbReference type="GO" id="GO:0009159">
    <property type="term" value="P:deoxyribonucleoside monophosphate catabolic process"/>
    <property type="evidence" value="ECO:0007669"/>
    <property type="project" value="UniProtKB-ARBA"/>
</dbReference>
<organism evidence="14 15">
    <name type="scientific">Carpinus fangiana</name>
    <dbReference type="NCBI Taxonomy" id="176857"/>
    <lineage>
        <taxon>Eukaryota</taxon>
        <taxon>Viridiplantae</taxon>
        <taxon>Streptophyta</taxon>
        <taxon>Embryophyta</taxon>
        <taxon>Tracheophyta</taxon>
        <taxon>Spermatophyta</taxon>
        <taxon>Magnoliopsida</taxon>
        <taxon>eudicotyledons</taxon>
        <taxon>Gunneridae</taxon>
        <taxon>Pentapetalae</taxon>
        <taxon>rosids</taxon>
        <taxon>fabids</taxon>
        <taxon>Fagales</taxon>
        <taxon>Betulaceae</taxon>
        <taxon>Carpinus</taxon>
    </lineage>
</organism>
<dbReference type="GO" id="GO:0002953">
    <property type="term" value="F:5'-deoxynucleotidase activity"/>
    <property type="evidence" value="ECO:0007669"/>
    <property type="project" value="UniProtKB-EC"/>
</dbReference>
<comment type="cofactor">
    <cofactor evidence="3">
        <name>Co(2+)</name>
        <dbReference type="ChEBI" id="CHEBI:48828"/>
    </cofactor>
</comment>
<dbReference type="Gene3D" id="1.10.3210.10">
    <property type="entry name" value="Hypothetical protein af1432"/>
    <property type="match status" value="1"/>
</dbReference>
<gene>
    <name evidence="14" type="ORF">FH972_023787</name>
</gene>
<evidence type="ECO:0000256" key="7">
    <source>
        <dbReference type="ARBA" id="ARBA00011738"/>
    </source>
</evidence>
<evidence type="ECO:0000256" key="4">
    <source>
        <dbReference type="ARBA" id="ARBA00001946"/>
    </source>
</evidence>
<dbReference type="PANTHER" id="PTHR11845:SF13">
    <property type="entry name" value="5'-DEOXYNUCLEOTIDASE HDDC2"/>
    <property type="match status" value="1"/>
</dbReference>
<comment type="function">
    <text evidence="5">Catalyzes the dephosphorylation of the nucleoside 5'-monophosphates deoxyadenosine monophosphate (dAMP), deoxycytidine monophosphate (dCMP), deoxyguanosine monophosphate (dGMP) and deoxythymidine monophosphate (dTMP).</text>
</comment>
<evidence type="ECO:0000256" key="11">
    <source>
        <dbReference type="ARBA" id="ARBA00022842"/>
    </source>
</evidence>
<evidence type="ECO:0000256" key="3">
    <source>
        <dbReference type="ARBA" id="ARBA00001941"/>
    </source>
</evidence>
<evidence type="ECO:0000313" key="15">
    <source>
        <dbReference type="Proteomes" id="UP000327013"/>
    </source>
</evidence>
<keyword evidence="9" id="KW-0479">Metal-binding</keyword>
<evidence type="ECO:0000256" key="9">
    <source>
        <dbReference type="ARBA" id="ARBA00022723"/>
    </source>
</evidence>
<sequence>MSPRTQADANAPPPSSTYQLSPTAAPSVELWTPQSVIASLPAHSAPSSTGSASPIPFFHMLSRLKTTKREGWRRFGISNGESVSDHMYRMSILTLLAPPSLRASINIERCTILALVHDMAELLVGDITPVDGIAKSEKNRREASTMDYLCQELLGSVDGGVQGREIRAAWQEYEDGASEESKFVHDIDKMELILQMVEYERAAVDGTLQPDACLPKANGVAQLNGSVGNGPIGIASAGNAGNADVSRVPLDLGEFTWVAQKIECAEVQVWAAEVLRERRRFWDQRGMTPQDFSLLADP</sequence>
<evidence type="ECO:0000259" key="13">
    <source>
        <dbReference type="SMART" id="SM00471"/>
    </source>
</evidence>
<proteinExistence type="inferred from homology"/>
<dbReference type="FunFam" id="1.10.3210.10:FF:000011">
    <property type="entry name" value="HD domain-containing protein 2"/>
    <property type="match status" value="1"/>
</dbReference>
<dbReference type="PANTHER" id="PTHR11845">
    <property type="entry name" value="5'-DEOXYNUCLEOTIDASE HDDC2"/>
    <property type="match status" value="1"/>
</dbReference>
<dbReference type="SUPFAM" id="SSF109604">
    <property type="entry name" value="HD-domain/PDEase-like"/>
    <property type="match status" value="1"/>
</dbReference>
<keyword evidence="15" id="KW-1185">Reference proteome</keyword>
<dbReference type="SMART" id="SM00471">
    <property type="entry name" value="HDc"/>
    <property type="match status" value="1"/>
</dbReference>
<dbReference type="Proteomes" id="UP000327013">
    <property type="component" value="Unassembled WGS sequence"/>
</dbReference>
<dbReference type="EC" id="3.1.3.89" evidence="8"/>
<keyword evidence="11" id="KW-0460">Magnesium</keyword>
<name>A0A5N6KWZ5_9ROSI</name>
<comment type="cofactor">
    <cofactor evidence="2">
        <name>Mn(2+)</name>
        <dbReference type="ChEBI" id="CHEBI:29035"/>
    </cofactor>
</comment>
<protein>
    <recommendedName>
        <fullName evidence="8">5'-deoxynucleotidase</fullName>
        <ecNumber evidence="8">3.1.3.89</ecNumber>
    </recommendedName>
</protein>
<keyword evidence="10" id="KW-0378">Hydrolase</keyword>
<dbReference type="GO" id="GO:0046872">
    <property type="term" value="F:metal ion binding"/>
    <property type="evidence" value="ECO:0007669"/>
    <property type="project" value="UniProtKB-KW"/>
</dbReference>
<evidence type="ECO:0000256" key="2">
    <source>
        <dbReference type="ARBA" id="ARBA00001936"/>
    </source>
</evidence>
<dbReference type="AlphaFoldDB" id="A0A5N6KWZ5"/>
<comment type="similarity">
    <text evidence="6">Belongs to the HDDC2 family.</text>
</comment>
<comment type="catalytic activity">
    <reaction evidence="1">
        <text>a 2'-deoxyribonucleoside 5'-phosphate + H2O = a 2'-deoxyribonucleoside + phosphate</text>
        <dbReference type="Rhea" id="RHEA:36167"/>
        <dbReference type="ChEBI" id="CHEBI:15377"/>
        <dbReference type="ChEBI" id="CHEBI:18274"/>
        <dbReference type="ChEBI" id="CHEBI:43474"/>
        <dbReference type="ChEBI" id="CHEBI:65317"/>
        <dbReference type="EC" id="3.1.3.89"/>
    </reaction>
</comment>
<evidence type="ECO:0000256" key="1">
    <source>
        <dbReference type="ARBA" id="ARBA00001638"/>
    </source>
</evidence>
<evidence type="ECO:0000256" key="12">
    <source>
        <dbReference type="SAM" id="MobiDB-lite"/>
    </source>
</evidence>
<comment type="cofactor">
    <cofactor evidence="4">
        <name>Mg(2+)</name>
        <dbReference type="ChEBI" id="CHEBI:18420"/>
    </cofactor>
</comment>
<evidence type="ECO:0000256" key="8">
    <source>
        <dbReference type="ARBA" id="ARBA00012964"/>
    </source>
</evidence>
<accession>A0A5N6KWZ5</accession>
<feature type="region of interest" description="Disordered" evidence="12">
    <location>
        <begin position="1"/>
        <end position="23"/>
    </location>
</feature>
<feature type="domain" description="HD/PDEase" evidence="13">
    <location>
        <begin position="79"/>
        <end position="202"/>
    </location>
</feature>
<evidence type="ECO:0000256" key="5">
    <source>
        <dbReference type="ARBA" id="ARBA00004074"/>
    </source>
</evidence>
<dbReference type="GO" id="GO:0005737">
    <property type="term" value="C:cytoplasm"/>
    <property type="evidence" value="ECO:0007669"/>
    <property type="project" value="TreeGrafter"/>
</dbReference>
<dbReference type="OrthoDB" id="10254258at2759"/>
<reference evidence="14 15" key="1">
    <citation type="submission" date="2019-06" db="EMBL/GenBank/DDBJ databases">
        <title>A chromosomal-level reference genome of Carpinus fangiana (Coryloideae, Betulaceae).</title>
        <authorList>
            <person name="Yang X."/>
            <person name="Wang Z."/>
            <person name="Zhang L."/>
            <person name="Hao G."/>
            <person name="Liu J."/>
            <person name="Yang Y."/>
        </authorList>
    </citation>
    <scope>NUCLEOTIDE SEQUENCE [LARGE SCALE GENOMIC DNA]</scope>
    <source>
        <strain evidence="14">Cfa_2016G</strain>
        <tissue evidence="14">Leaf</tissue>
    </source>
</reference>
<comment type="caution">
    <text evidence="14">The sequence shown here is derived from an EMBL/GenBank/DDBJ whole genome shotgun (WGS) entry which is preliminary data.</text>
</comment>
<dbReference type="InterPro" id="IPR006674">
    <property type="entry name" value="HD_domain"/>
</dbReference>
<dbReference type="EMBL" id="VIBQ01000014">
    <property type="protein sequence ID" value="KAB8349773.1"/>
    <property type="molecule type" value="Genomic_DNA"/>
</dbReference>
<evidence type="ECO:0000256" key="6">
    <source>
        <dbReference type="ARBA" id="ARBA00009999"/>
    </source>
</evidence>
<dbReference type="Pfam" id="PF13023">
    <property type="entry name" value="HD_3"/>
    <property type="match status" value="1"/>
</dbReference>
<dbReference type="InterPro" id="IPR039356">
    <property type="entry name" value="YfbR/HDDC2"/>
</dbReference>